<dbReference type="Pfam" id="PF01678">
    <property type="entry name" value="DAP_epimerase"/>
    <property type="match status" value="2"/>
</dbReference>
<feature type="binding site" evidence="3">
    <location>
        <begin position="221"/>
        <end position="222"/>
    </location>
    <ligand>
        <name>substrate</name>
    </ligand>
</feature>
<feature type="binding site" evidence="3">
    <location>
        <position position="160"/>
    </location>
    <ligand>
        <name>substrate</name>
    </ligand>
</feature>
<gene>
    <name evidence="3" type="primary">dapF</name>
    <name evidence="5" type="ORF">SAMN04490355_106410</name>
</gene>
<comment type="similarity">
    <text evidence="1 3">Belongs to the diaminopimelate epimerase family.</text>
</comment>
<comment type="function">
    <text evidence="3">Catalyzes the stereoinversion of LL-2,6-diaminopimelate (L,L-DAP) to meso-diaminopimelate (meso-DAP), a precursor of L-lysine and an essential component of the bacterial peptidoglycan.</text>
</comment>
<dbReference type="NCBIfam" id="TIGR00652">
    <property type="entry name" value="DapF"/>
    <property type="match status" value="1"/>
</dbReference>
<dbReference type="GO" id="GO:0009089">
    <property type="term" value="P:lysine biosynthetic process via diaminopimelate"/>
    <property type="evidence" value="ECO:0007669"/>
    <property type="project" value="UniProtKB-UniRule"/>
</dbReference>
<dbReference type="Proteomes" id="UP000199520">
    <property type="component" value="Unassembled WGS sequence"/>
</dbReference>
<feature type="binding site" evidence="3">
    <location>
        <begin position="211"/>
        <end position="212"/>
    </location>
    <ligand>
        <name>substrate</name>
    </ligand>
</feature>
<feature type="binding site" evidence="3">
    <location>
        <position position="13"/>
    </location>
    <ligand>
        <name>substrate</name>
    </ligand>
</feature>
<keyword evidence="3" id="KW-0028">Amino-acid biosynthesis</keyword>
<feature type="binding site" evidence="3">
    <location>
        <begin position="74"/>
        <end position="75"/>
    </location>
    <ligand>
        <name>substrate</name>
    </ligand>
</feature>
<feature type="binding site" evidence="3">
    <location>
        <position position="193"/>
    </location>
    <ligand>
        <name>substrate</name>
    </ligand>
</feature>
<evidence type="ECO:0000313" key="6">
    <source>
        <dbReference type="Proteomes" id="UP000199520"/>
    </source>
</evidence>
<dbReference type="UniPathway" id="UPA00034">
    <property type="reaction ID" value="UER00025"/>
</dbReference>
<sequence>MEMDYYKYQALGNDYIVIDPNKSNLNVMNENVKLLCDRNFGIGSDGILYGPIYENEIIKLRILNPDGSEAEKSGNGIRIFAKYLIDSGYVKDRAFQISTLGGTVNIEVLDENATLLRVDMGVASFLSEEIPVNGALREVINEKLLIGDHEYRINCVTVGNPHCVILCSDISERLAKELGPKFESNSIFPNRTNVQFLKIMDKNNIQIEIWERGAGYTLASGSSSCAAASVAYKLGLAENKMKVHMAGGVIEIEITSSGHIVMTGSVYGVSQGFFHKDLLKRVNGKIDARRVIKEKKT</sequence>
<feature type="binding site" evidence="3">
    <location>
        <position position="64"/>
    </location>
    <ligand>
        <name>substrate</name>
    </ligand>
</feature>
<comment type="subunit">
    <text evidence="3">Homodimer.</text>
</comment>
<evidence type="ECO:0000256" key="3">
    <source>
        <dbReference type="HAMAP-Rule" id="MF_00197"/>
    </source>
</evidence>
<dbReference type="EC" id="5.1.1.7" evidence="3 4"/>
<reference evidence="6" key="1">
    <citation type="submission" date="2016-10" db="EMBL/GenBank/DDBJ databases">
        <authorList>
            <person name="Varghese N."/>
            <person name="Submissions S."/>
        </authorList>
    </citation>
    <scope>NUCLEOTIDE SEQUENCE [LARGE SCALE GENOMIC DNA]</scope>
    <source>
        <strain evidence="6">DSM 13327</strain>
    </source>
</reference>
<protein>
    <recommendedName>
        <fullName evidence="3 4">Diaminopimelate epimerase</fullName>
        <shortName evidence="3">DAP epimerase</shortName>
        <ecNumber evidence="3 4">5.1.1.7</ecNumber>
    </recommendedName>
    <alternativeName>
        <fullName evidence="3">PLP-independent amino acid racemase</fullName>
    </alternativeName>
</protein>
<keyword evidence="3" id="KW-0457">Lysine biosynthesis</keyword>
<dbReference type="InterPro" id="IPR001653">
    <property type="entry name" value="DAP_epimerase_DapF"/>
</dbReference>
<organism evidence="5 6">
    <name type="scientific">Pelosinus propionicus DSM 13327</name>
    <dbReference type="NCBI Taxonomy" id="1123291"/>
    <lineage>
        <taxon>Bacteria</taxon>
        <taxon>Bacillati</taxon>
        <taxon>Bacillota</taxon>
        <taxon>Negativicutes</taxon>
        <taxon>Selenomonadales</taxon>
        <taxon>Sporomusaceae</taxon>
        <taxon>Pelosinus</taxon>
    </lineage>
</organism>
<evidence type="ECO:0000313" key="5">
    <source>
        <dbReference type="EMBL" id="SFM27292.1"/>
    </source>
</evidence>
<keyword evidence="3" id="KW-0963">Cytoplasm</keyword>
<dbReference type="GO" id="GO:0005829">
    <property type="term" value="C:cytosol"/>
    <property type="evidence" value="ECO:0007669"/>
    <property type="project" value="TreeGrafter"/>
</dbReference>
<dbReference type="HAMAP" id="MF_00197">
    <property type="entry name" value="DAP_epimerase"/>
    <property type="match status" value="1"/>
</dbReference>
<name>A0A1I4PHJ2_9FIRM</name>
<dbReference type="AlphaFoldDB" id="A0A1I4PHJ2"/>
<comment type="catalytic activity">
    <reaction evidence="3">
        <text>(2S,6S)-2,6-diaminopimelate = meso-2,6-diaminopimelate</text>
        <dbReference type="Rhea" id="RHEA:15393"/>
        <dbReference type="ChEBI" id="CHEBI:57609"/>
        <dbReference type="ChEBI" id="CHEBI:57791"/>
        <dbReference type="EC" id="5.1.1.7"/>
    </reaction>
</comment>
<dbReference type="STRING" id="1123291.SAMN04490355_106410"/>
<keyword evidence="2 3" id="KW-0413">Isomerase</keyword>
<dbReference type="SUPFAM" id="SSF54506">
    <property type="entry name" value="Diaminopimelate epimerase-like"/>
    <property type="match status" value="2"/>
</dbReference>
<dbReference type="EMBL" id="FOTS01000064">
    <property type="protein sequence ID" value="SFM27292.1"/>
    <property type="molecule type" value="Genomic_DNA"/>
</dbReference>
<dbReference type="PANTHER" id="PTHR31689:SF0">
    <property type="entry name" value="DIAMINOPIMELATE EPIMERASE"/>
    <property type="match status" value="1"/>
</dbReference>
<dbReference type="PANTHER" id="PTHR31689">
    <property type="entry name" value="DIAMINOPIMELATE EPIMERASE, CHLOROPLASTIC"/>
    <property type="match status" value="1"/>
</dbReference>
<feature type="site" description="Could be important to modulate the pK values of the two catalytic cysteine residues" evidence="3">
    <location>
        <position position="211"/>
    </location>
</feature>
<dbReference type="GO" id="GO:0008837">
    <property type="term" value="F:diaminopimelate epimerase activity"/>
    <property type="evidence" value="ECO:0007669"/>
    <property type="project" value="UniProtKB-UniRule"/>
</dbReference>
<keyword evidence="6" id="KW-1185">Reference proteome</keyword>
<dbReference type="Gene3D" id="3.10.310.10">
    <property type="entry name" value="Diaminopimelate Epimerase, Chain A, domain 1"/>
    <property type="match status" value="2"/>
</dbReference>
<evidence type="ECO:0000256" key="4">
    <source>
        <dbReference type="NCBIfam" id="TIGR00652"/>
    </source>
</evidence>
<comment type="caution">
    <text evidence="3">Lacks conserved residue(s) required for the propagation of feature annotation.</text>
</comment>
<evidence type="ECO:0000256" key="2">
    <source>
        <dbReference type="ARBA" id="ARBA00023235"/>
    </source>
</evidence>
<feature type="site" description="Could be important to modulate the pK values of the two catalytic cysteine residues" evidence="3">
    <location>
        <position position="162"/>
    </location>
</feature>
<evidence type="ECO:0000256" key="1">
    <source>
        <dbReference type="ARBA" id="ARBA00010219"/>
    </source>
</evidence>
<comment type="subcellular location">
    <subcellularLocation>
        <location evidence="3">Cytoplasm</location>
    </subcellularLocation>
</comment>
<accession>A0A1I4PHJ2</accession>
<dbReference type="OrthoDB" id="9805408at2"/>
<comment type="pathway">
    <text evidence="3">Amino-acid biosynthesis; L-lysine biosynthesis via DAP pathway; DL-2,6-diaminopimelate from LL-2,6-diaminopimelate: step 1/1.</text>
</comment>
<proteinExistence type="inferred from homology"/>